<comment type="subcellular location">
    <subcellularLocation>
        <location evidence="1">Cell membrane</location>
        <topology evidence="1">Peripheral membrane protein</topology>
    </subcellularLocation>
</comment>
<dbReference type="InterPro" id="IPR017871">
    <property type="entry name" value="ABC_transporter-like_CS"/>
</dbReference>
<dbReference type="GO" id="GO:0005524">
    <property type="term" value="F:ATP binding"/>
    <property type="evidence" value="ECO:0007669"/>
    <property type="project" value="UniProtKB-KW"/>
</dbReference>
<organism evidence="8 9">
    <name type="scientific">Microbacterium istanbulense</name>
    <dbReference type="NCBI Taxonomy" id="3122049"/>
    <lineage>
        <taxon>Bacteria</taxon>
        <taxon>Bacillati</taxon>
        <taxon>Actinomycetota</taxon>
        <taxon>Actinomycetes</taxon>
        <taxon>Micrococcales</taxon>
        <taxon>Microbacteriaceae</taxon>
        <taxon>Microbacterium</taxon>
    </lineage>
</organism>
<dbReference type="PANTHER" id="PTHR42711">
    <property type="entry name" value="ABC TRANSPORTER ATP-BINDING PROTEIN"/>
    <property type="match status" value="1"/>
</dbReference>
<dbReference type="InterPro" id="IPR050763">
    <property type="entry name" value="ABC_transporter_ATP-binding"/>
</dbReference>
<proteinExistence type="inferred from homology"/>
<sequence>MSSAIEVAGLTKRYGQRAVVDDISFELAAGRMLAFLGTDGAGKSTTISCLTGSIPFDGGVVRVAGANVATAPDTVRARIGVVFQDSLLDDTLSVHQNLHLRGRMHGLRSGDLRARITAISEMIGLSDLLGRRYGSLSGGQRRRADIARSLVHEPAVLFLDEPTAGLDPGSRAAVWATIRRLREARGLTVFLTTHYMEETEQADDVCIIDAGRLIARGSPESLRAAHSRSILTVTTLAPARLRAIASDAGATRAVGDDDVVEIDVADAEMARSILLAHADSTVDFEFRHGRMDDVFLSLTSAARSGR</sequence>
<dbReference type="EMBL" id="JBBDGN010000004">
    <property type="protein sequence ID" value="MEJ1091298.1"/>
    <property type="molecule type" value="Genomic_DNA"/>
</dbReference>
<feature type="domain" description="ABC transporter" evidence="7">
    <location>
        <begin position="5"/>
        <end position="235"/>
    </location>
</feature>
<name>A0ABU8LJA0_9MICO</name>
<dbReference type="InterPro" id="IPR003439">
    <property type="entry name" value="ABC_transporter-like_ATP-bd"/>
</dbReference>
<evidence type="ECO:0000313" key="9">
    <source>
        <dbReference type="Proteomes" id="UP001366085"/>
    </source>
</evidence>
<dbReference type="SMART" id="SM00382">
    <property type="entry name" value="AAA"/>
    <property type="match status" value="1"/>
</dbReference>
<evidence type="ECO:0000256" key="4">
    <source>
        <dbReference type="ARBA" id="ARBA00022741"/>
    </source>
</evidence>
<dbReference type="PROSITE" id="PS50893">
    <property type="entry name" value="ABC_TRANSPORTER_2"/>
    <property type="match status" value="1"/>
</dbReference>
<comment type="caution">
    <text evidence="8">The sequence shown here is derived from an EMBL/GenBank/DDBJ whole genome shotgun (WGS) entry which is preliminary data.</text>
</comment>
<evidence type="ECO:0000259" key="7">
    <source>
        <dbReference type="PROSITE" id="PS50893"/>
    </source>
</evidence>
<evidence type="ECO:0000256" key="3">
    <source>
        <dbReference type="ARBA" id="ARBA00022448"/>
    </source>
</evidence>
<gene>
    <name evidence="8" type="ORF">WDU93_06275</name>
</gene>
<keyword evidence="3" id="KW-0813">Transport</keyword>
<dbReference type="Gene3D" id="3.40.50.300">
    <property type="entry name" value="P-loop containing nucleotide triphosphate hydrolases"/>
    <property type="match status" value="1"/>
</dbReference>
<evidence type="ECO:0000256" key="6">
    <source>
        <dbReference type="ARBA" id="ARBA00023251"/>
    </source>
</evidence>
<dbReference type="PROSITE" id="PS00211">
    <property type="entry name" value="ABC_TRANSPORTER_1"/>
    <property type="match status" value="1"/>
</dbReference>
<dbReference type="InterPro" id="IPR003593">
    <property type="entry name" value="AAA+_ATPase"/>
</dbReference>
<keyword evidence="4" id="KW-0547">Nucleotide-binding</keyword>
<dbReference type="PANTHER" id="PTHR42711:SF5">
    <property type="entry name" value="ABC TRANSPORTER ATP-BINDING PROTEIN NATA"/>
    <property type="match status" value="1"/>
</dbReference>
<comment type="similarity">
    <text evidence="2">Belongs to the ABC transporter superfamily.</text>
</comment>
<reference evidence="8 9" key="1">
    <citation type="submission" date="2024-02" db="EMBL/GenBank/DDBJ databases">
        <authorList>
            <person name="Saticioglu I.B."/>
        </authorList>
    </citation>
    <scope>NUCLEOTIDE SEQUENCE [LARGE SCALE GENOMIC DNA]</scope>
    <source>
        <strain evidence="8 9">Mu-43</strain>
    </source>
</reference>
<keyword evidence="6" id="KW-0046">Antibiotic resistance</keyword>
<evidence type="ECO:0000256" key="1">
    <source>
        <dbReference type="ARBA" id="ARBA00004202"/>
    </source>
</evidence>
<dbReference type="Proteomes" id="UP001366085">
    <property type="component" value="Unassembled WGS sequence"/>
</dbReference>
<dbReference type="RefSeq" id="WP_337318678.1">
    <property type="nucleotide sequence ID" value="NZ_JBBDGN010000004.1"/>
</dbReference>
<keyword evidence="9" id="KW-1185">Reference proteome</keyword>
<dbReference type="Pfam" id="PF00005">
    <property type="entry name" value="ABC_tran"/>
    <property type="match status" value="1"/>
</dbReference>
<evidence type="ECO:0000313" key="8">
    <source>
        <dbReference type="EMBL" id="MEJ1091298.1"/>
    </source>
</evidence>
<dbReference type="SUPFAM" id="SSF52540">
    <property type="entry name" value="P-loop containing nucleoside triphosphate hydrolases"/>
    <property type="match status" value="1"/>
</dbReference>
<evidence type="ECO:0000256" key="5">
    <source>
        <dbReference type="ARBA" id="ARBA00022840"/>
    </source>
</evidence>
<dbReference type="InterPro" id="IPR027417">
    <property type="entry name" value="P-loop_NTPase"/>
</dbReference>
<evidence type="ECO:0000256" key="2">
    <source>
        <dbReference type="ARBA" id="ARBA00005417"/>
    </source>
</evidence>
<accession>A0ABU8LJA0</accession>
<keyword evidence="5 8" id="KW-0067">ATP-binding</keyword>
<protein>
    <submittedName>
        <fullName evidence="8">ABC transporter ATP-binding protein</fullName>
    </submittedName>
</protein>